<feature type="non-terminal residue" evidence="1">
    <location>
        <position position="1"/>
    </location>
</feature>
<accession>A0A0B6XZK7</accession>
<sequence>QNKDHETEEWQKSFSSQLTALQKERSDLLQLLRDMDSGKESTLSDNLPGPLKKQSLRQVQDDLVARIEELDHLYKMLTQRQIELQHCEAERRHIEQLCLLKDETEMQLMKQKRLMEEQLSEIEFHLRERETFLMEEKTRLLHELTESNFRQSNMVLEFRQNTVQELPTEDVPQPSSLENSKLSMFESTIPFQHQSLLTEAKVLNTRDAEHQHLEAIKRLRAKL</sequence>
<name>A0A0B6XZK7_9EUPU</name>
<feature type="non-terminal residue" evidence="1">
    <location>
        <position position="223"/>
    </location>
</feature>
<reference evidence="1" key="1">
    <citation type="submission" date="2014-12" db="EMBL/GenBank/DDBJ databases">
        <title>Insight into the proteome of Arion vulgaris.</title>
        <authorList>
            <person name="Aradska J."/>
            <person name="Bulat T."/>
            <person name="Smidak R."/>
            <person name="Sarate P."/>
            <person name="Gangsoo J."/>
            <person name="Sialana F."/>
            <person name="Bilban M."/>
            <person name="Lubec G."/>
        </authorList>
    </citation>
    <scope>NUCLEOTIDE SEQUENCE</scope>
    <source>
        <tissue evidence="1">Skin</tissue>
    </source>
</reference>
<dbReference type="AlphaFoldDB" id="A0A0B6XZK7"/>
<gene>
    <name evidence="1" type="primary">ORF4970</name>
</gene>
<evidence type="ECO:0000313" key="1">
    <source>
        <dbReference type="EMBL" id="CEK48725.1"/>
    </source>
</evidence>
<organism evidence="1">
    <name type="scientific">Arion vulgaris</name>
    <dbReference type="NCBI Taxonomy" id="1028688"/>
    <lineage>
        <taxon>Eukaryota</taxon>
        <taxon>Metazoa</taxon>
        <taxon>Spiralia</taxon>
        <taxon>Lophotrochozoa</taxon>
        <taxon>Mollusca</taxon>
        <taxon>Gastropoda</taxon>
        <taxon>Heterobranchia</taxon>
        <taxon>Euthyneura</taxon>
        <taxon>Panpulmonata</taxon>
        <taxon>Eupulmonata</taxon>
        <taxon>Stylommatophora</taxon>
        <taxon>Helicina</taxon>
        <taxon>Arionoidea</taxon>
        <taxon>Arionidae</taxon>
        <taxon>Arion</taxon>
    </lineage>
</organism>
<proteinExistence type="predicted"/>
<dbReference type="EMBL" id="HACG01001860">
    <property type="protein sequence ID" value="CEK48725.1"/>
    <property type="molecule type" value="Transcribed_RNA"/>
</dbReference>
<protein>
    <submittedName>
        <fullName evidence="1">Uncharacterized protein</fullName>
    </submittedName>
</protein>